<dbReference type="Gene3D" id="1.10.357.10">
    <property type="entry name" value="Tetracycline Repressor, domain 2"/>
    <property type="match status" value="1"/>
</dbReference>
<dbReference type="InterPro" id="IPR050109">
    <property type="entry name" value="HTH-type_TetR-like_transc_reg"/>
</dbReference>
<evidence type="ECO:0000256" key="4">
    <source>
        <dbReference type="PROSITE-ProRule" id="PRU00335"/>
    </source>
</evidence>
<dbReference type="SUPFAM" id="SSF48498">
    <property type="entry name" value="Tetracyclin repressor-like, C-terminal domain"/>
    <property type="match status" value="1"/>
</dbReference>
<dbReference type="InterPro" id="IPR036271">
    <property type="entry name" value="Tet_transcr_reg_TetR-rel_C_sf"/>
</dbReference>
<gene>
    <name evidence="7" type="ORF">J2S67_001442</name>
</gene>
<evidence type="ECO:0000313" key="8">
    <source>
        <dbReference type="Proteomes" id="UP001180715"/>
    </source>
</evidence>
<proteinExistence type="predicted"/>
<dbReference type="Proteomes" id="UP001180715">
    <property type="component" value="Unassembled WGS sequence"/>
</dbReference>
<feature type="DNA-binding region" description="H-T-H motif" evidence="4">
    <location>
        <begin position="60"/>
        <end position="79"/>
    </location>
</feature>
<name>A0ABU1Z0N9_9MICC</name>
<comment type="caution">
    <text evidence="7">The sequence shown here is derived from an EMBL/GenBank/DDBJ whole genome shotgun (WGS) entry which is preliminary data.</text>
</comment>
<feature type="compositionally biased region" description="Basic and acidic residues" evidence="5">
    <location>
        <begin position="9"/>
        <end position="21"/>
    </location>
</feature>
<evidence type="ECO:0000256" key="1">
    <source>
        <dbReference type="ARBA" id="ARBA00023015"/>
    </source>
</evidence>
<dbReference type="PRINTS" id="PR00455">
    <property type="entry name" value="HTHTETR"/>
</dbReference>
<dbReference type="InterPro" id="IPR009057">
    <property type="entry name" value="Homeodomain-like_sf"/>
</dbReference>
<accession>A0ABU1Z0N9</accession>
<dbReference type="InterPro" id="IPR041490">
    <property type="entry name" value="KstR2_TetR_C"/>
</dbReference>
<keyword evidence="8" id="KW-1185">Reference proteome</keyword>
<evidence type="ECO:0000259" key="6">
    <source>
        <dbReference type="PROSITE" id="PS50977"/>
    </source>
</evidence>
<keyword evidence="2 4" id="KW-0238">DNA-binding</keyword>
<dbReference type="Gene3D" id="1.10.10.60">
    <property type="entry name" value="Homeodomain-like"/>
    <property type="match status" value="1"/>
</dbReference>
<dbReference type="PANTHER" id="PTHR30055:SF234">
    <property type="entry name" value="HTH-TYPE TRANSCRIPTIONAL REGULATOR BETI"/>
    <property type="match status" value="1"/>
</dbReference>
<feature type="domain" description="HTH tetR-type" evidence="6">
    <location>
        <begin position="37"/>
        <end position="97"/>
    </location>
</feature>
<dbReference type="SUPFAM" id="SSF46689">
    <property type="entry name" value="Homeodomain-like"/>
    <property type="match status" value="1"/>
</dbReference>
<keyword evidence="1" id="KW-0805">Transcription regulation</keyword>
<protein>
    <submittedName>
        <fullName evidence="7">AcrR family transcriptional regulator</fullName>
    </submittedName>
</protein>
<evidence type="ECO:0000256" key="2">
    <source>
        <dbReference type="ARBA" id="ARBA00023125"/>
    </source>
</evidence>
<dbReference type="InterPro" id="IPR001647">
    <property type="entry name" value="HTH_TetR"/>
</dbReference>
<evidence type="ECO:0000256" key="3">
    <source>
        <dbReference type="ARBA" id="ARBA00023163"/>
    </source>
</evidence>
<feature type="region of interest" description="Disordered" evidence="5">
    <location>
        <begin position="1"/>
        <end position="36"/>
    </location>
</feature>
<evidence type="ECO:0000256" key="5">
    <source>
        <dbReference type="SAM" id="MobiDB-lite"/>
    </source>
</evidence>
<organism evidence="7 8">
    <name type="scientific">Pseudoglutamicibacter albus</name>
    <dbReference type="NCBI Taxonomy" id="98671"/>
    <lineage>
        <taxon>Bacteria</taxon>
        <taxon>Bacillati</taxon>
        <taxon>Actinomycetota</taxon>
        <taxon>Actinomycetes</taxon>
        <taxon>Micrococcales</taxon>
        <taxon>Micrococcaceae</taxon>
        <taxon>Pseudoglutamicibacter</taxon>
    </lineage>
</organism>
<dbReference type="Pfam" id="PF00440">
    <property type="entry name" value="TetR_N"/>
    <property type="match status" value="1"/>
</dbReference>
<dbReference type="Pfam" id="PF17932">
    <property type="entry name" value="TetR_C_24"/>
    <property type="match status" value="1"/>
</dbReference>
<dbReference type="PROSITE" id="PS50977">
    <property type="entry name" value="HTH_TETR_2"/>
    <property type="match status" value="1"/>
</dbReference>
<evidence type="ECO:0000313" key="7">
    <source>
        <dbReference type="EMBL" id="MDR7294174.1"/>
    </source>
</evidence>
<dbReference type="EMBL" id="JAVDXX010000001">
    <property type="protein sequence ID" value="MDR7294174.1"/>
    <property type="molecule type" value="Genomic_DNA"/>
</dbReference>
<reference evidence="7" key="1">
    <citation type="submission" date="2023-07" db="EMBL/GenBank/DDBJ databases">
        <title>Sequencing the genomes of 1000 actinobacteria strains.</title>
        <authorList>
            <person name="Klenk H.-P."/>
        </authorList>
    </citation>
    <scope>NUCLEOTIDE SEQUENCE</scope>
    <source>
        <strain evidence="7">DSM 13068</strain>
    </source>
</reference>
<dbReference type="RefSeq" id="WP_310247643.1">
    <property type="nucleotide sequence ID" value="NZ_JAVDXX010000001.1"/>
</dbReference>
<sequence>MTSTPGTDPRSDSRSDSRSELSSEPAAGTGARRGRPGYDTATVLRICVDMFTKHGYDATSMGMLAERLGISKSAIYHHVPSKLDILRQALDAALDPLEEAFQQHLANPEPTALATLRALMAETIEVLIERRPYVLLLLRLRGNSEIEVAAMQRRRKLDRLTATIVEQAIAEGSIRGDLNPGNVARYMFGTINSLVEWLRVDDTMSTESAKRGVISLLFEGLETSRPTLQ</sequence>
<keyword evidence="3" id="KW-0804">Transcription</keyword>
<dbReference type="PANTHER" id="PTHR30055">
    <property type="entry name" value="HTH-TYPE TRANSCRIPTIONAL REGULATOR RUTR"/>
    <property type="match status" value="1"/>
</dbReference>